<evidence type="ECO:0000313" key="5">
    <source>
        <dbReference type="EMBL" id="CAK77044.1"/>
    </source>
</evidence>
<dbReference type="HOGENOM" id="CLU_036676_1_0_1"/>
<keyword evidence="1" id="KW-0677">Repeat</keyword>
<gene>
    <name evidence="5" type="ORF">GSPATT00039178001</name>
</gene>
<dbReference type="eggNOG" id="KOG4626">
    <property type="taxonomic scope" value="Eukaryota"/>
</dbReference>
<reference evidence="5 6" key="1">
    <citation type="journal article" date="2006" name="Nature">
        <title>Global trends of whole-genome duplications revealed by the ciliate Paramecium tetraurelia.</title>
        <authorList>
            <consortium name="Genoscope"/>
            <person name="Aury J.-M."/>
            <person name="Jaillon O."/>
            <person name="Duret L."/>
            <person name="Noel B."/>
            <person name="Jubin C."/>
            <person name="Porcel B.M."/>
            <person name="Segurens B."/>
            <person name="Daubin V."/>
            <person name="Anthouard V."/>
            <person name="Aiach N."/>
            <person name="Arnaiz O."/>
            <person name="Billaut A."/>
            <person name="Beisson J."/>
            <person name="Blanc I."/>
            <person name="Bouhouche K."/>
            <person name="Camara F."/>
            <person name="Duharcourt S."/>
            <person name="Guigo R."/>
            <person name="Gogendeau D."/>
            <person name="Katinka M."/>
            <person name="Keller A.-M."/>
            <person name="Kissmehl R."/>
            <person name="Klotz C."/>
            <person name="Koll F."/>
            <person name="Le Moue A."/>
            <person name="Lepere C."/>
            <person name="Malinsky S."/>
            <person name="Nowacki M."/>
            <person name="Nowak J.K."/>
            <person name="Plattner H."/>
            <person name="Poulain J."/>
            <person name="Ruiz F."/>
            <person name="Serrano V."/>
            <person name="Zagulski M."/>
            <person name="Dessen P."/>
            <person name="Betermier M."/>
            <person name="Weissenbach J."/>
            <person name="Scarpelli C."/>
            <person name="Schachter V."/>
            <person name="Sperling L."/>
            <person name="Meyer E."/>
            <person name="Cohen J."/>
            <person name="Wincker P."/>
        </authorList>
    </citation>
    <scope>NUCLEOTIDE SEQUENCE [LARGE SCALE GENOMIC DNA]</scope>
    <source>
        <strain evidence="5 6">Stock d4-2</strain>
    </source>
</reference>
<evidence type="ECO:0000256" key="3">
    <source>
        <dbReference type="PROSITE-ProRule" id="PRU00339"/>
    </source>
</evidence>
<evidence type="ECO:0000313" key="6">
    <source>
        <dbReference type="Proteomes" id="UP000000600"/>
    </source>
</evidence>
<keyword evidence="2 3" id="KW-0802">TPR repeat</keyword>
<keyword evidence="4" id="KW-0175">Coiled coil</keyword>
<dbReference type="Gene3D" id="1.25.40.10">
    <property type="entry name" value="Tetratricopeptide repeat domain"/>
    <property type="match status" value="3"/>
</dbReference>
<dbReference type="RefSeq" id="XP_001444441.1">
    <property type="nucleotide sequence ID" value="XM_001444404.1"/>
</dbReference>
<dbReference type="GeneID" id="5030226"/>
<dbReference type="AlphaFoldDB" id="A0D1X7"/>
<dbReference type="Pfam" id="PF00515">
    <property type="entry name" value="TPR_1"/>
    <property type="match status" value="5"/>
</dbReference>
<dbReference type="PANTHER" id="PTHR44943">
    <property type="entry name" value="CELLULOSE SYNTHASE OPERON PROTEIN C"/>
    <property type="match status" value="1"/>
</dbReference>
<evidence type="ECO:0000256" key="4">
    <source>
        <dbReference type="SAM" id="Coils"/>
    </source>
</evidence>
<dbReference type="OrthoDB" id="420945at2759"/>
<name>A0D1X7_PARTE</name>
<dbReference type="InterPro" id="IPR019734">
    <property type="entry name" value="TPR_rpt"/>
</dbReference>
<feature type="repeat" description="TPR" evidence="3">
    <location>
        <begin position="262"/>
        <end position="295"/>
    </location>
</feature>
<feature type="repeat" description="TPR" evidence="3">
    <location>
        <begin position="296"/>
        <end position="329"/>
    </location>
</feature>
<organism evidence="5 6">
    <name type="scientific">Paramecium tetraurelia</name>
    <dbReference type="NCBI Taxonomy" id="5888"/>
    <lineage>
        <taxon>Eukaryota</taxon>
        <taxon>Sar</taxon>
        <taxon>Alveolata</taxon>
        <taxon>Ciliophora</taxon>
        <taxon>Intramacronucleata</taxon>
        <taxon>Oligohymenophorea</taxon>
        <taxon>Peniculida</taxon>
        <taxon>Parameciidae</taxon>
        <taxon>Paramecium</taxon>
    </lineage>
</organism>
<accession>A0D1X7</accession>
<sequence length="486" mass="57126">MDIFKCKYLKHENEEIIGFCLNQNCQNTTQYCYKCLNTTHQDHINDCIRFTEIIQIMNESKQVYTQQMKQFKDIYKRIENLFEQFKKKMDQEIKTLENMTQQLKNQDYLTFKSQIHILKQFYSGEKKDYKCIRFQFIKETQIIQLHNINNTIKNMVSEQTQAGDQFDSGNENDIKIAGINFQTNSYQQLNIQEIEKLLNEGAVLKSLNKYQEAIECYDKVISINPKYYVSWNNKGTSLQSLKKFQDAIECFNQAISINPKYYVSWNNKGNALQNLTNYQEAIDCYEKAISINPKYDVAWNNMGNALSSLNKYQESIKCFDKAIFINPNNDLAWNNKGNQLQGIIVQAMHYKIQIFNKKQLNAMRKLFPQIQWQLAVRNYYSGTSLINLNKYQEAVVCFDKAFSINPKNENVWSNKGFALHNLKKYKDAIICYDKALSISITSLRLQRKADSLFELENKQEAKKAYLDALEKGSNNKNYIEKQLSKL</sequence>
<feature type="repeat" description="TPR" evidence="3">
    <location>
        <begin position="375"/>
        <end position="408"/>
    </location>
</feature>
<dbReference type="InterPro" id="IPR011990">
    <property type="entry name" value="TPR-like_helical_dom_sf"/>
</dbReference>
<dbReference type="STRING" id="5888.A0D1X7"/>
<dbReference type="KEGG" id="ptm:GSPATT00039178001"/>
<dbReference type="PROSITE" id="PS50005">
    <property type="entry name" value="TPR"/>
    <property type="match status" value="5"/>
</dbReference>
<evidence type="ECO:0000256" key="1">
    <source>
        <dbReference type="ARBA" id="ARBA00022737"/>
    </source>
</evidence>
<dbReference type="SUPFAM" id="SSF48452">
    <property type="entry name" value="TPR-like"/>
    <property type="match status" value="1"/>
</dbReference>
<feature type="repeat" description="TPR" evidence="3">
    <location>
        <begin position="194"/>
        <end position="227"/>
    </location>
</feature>
<dbReference type="SMART" id="SM00028">
    <property type="entry name" value="TPR"/>
    <property type="match status" value="7"/>
</dbReference>
<dbReference type="Proteomes" id="UP000000600">
    <property type="component" value="Unassembled WGS sequence"/>
</dbReference>
<dbReference type="InterPro" id="IPR051685">
    <property type="entry name" value="Ycf3/AcsC/BcsC/TPR_MFPF"/>
</dbReference>
<feature type="repeat" description="TPR" evidence="3">
    <location>
        <begin position="228"/>
        <end position="261"/>
    </location>
</feature>
<evidence type="ECO:0000256" key="2">
    <source>
        <dbReference type="ARBA" id="ARBA00022803"/>
    </source>
</evidence>
<dbReference type="PROSITE" id="PS50293">
    <property type="entry name" value="TPR_REGION"/>
    <property type="match status" value="3"/>
</dbReference>
<keyword evidence="6" id="KW-1185">Reference proteome</keyword>
<dbReference type="Pfam" id="PF13181">
    <property type="entry name" value="TPR_8"/>
    <property type="match status" value="1"/>
</dbReference>
<dbReference type="InParanoid" id="A0D1X7"/>
<protein>
    <submittedName>
        <fullName evidence="5">Uncharacterized protein</fullName>
    </submittedName>
</protein>
<dbReference type="EMBL" id="CT868253">
    <property type="protein sequence ID" value="CAK77044.1"/>
    <property type="molecule type" value="Genomic_DNA"/>
</dbReference>
<dbReference type="OMA" id="INPKYYV"/>
<dbReference type="PANTHER" id="PTHR44943:SF4">
    <property type="entry name" value="TPR REPEAT-CONTAINING PROTEIN MJ0798"/>
    <property type="match status" value="1"/>
</dbReference>
<proteinExistence type="predicted"/>
<feature type="coiled-coil region" evidence="4">
    <location>
        <begin position="68"/>
        <end position="106"/>
    </location>
</feature>